<dbReference type="RefSeq" id="NP_068228.1">
    <property type="nucleotide sequence ID" value="NC_002593.1"/>
</dbReference>
<name>Q9DW21_9BBAC</name>
<dbReference type="Proteomes" id="UP000201310">
    <property type="component" value="Segment"/>
</dbReference>
<keyword evidence="2" id="KW-1185">Reference proteome</keyword>
<evidence type="ECO:0000313" key="1">
    <source>
        <dbReference type="EMBL" id="AAG27307.1"/>
    </source>
</evidence>
<dbReference type="EMBL" id="AF270937">
    <property type="protein sequence ID" value="AAG27307.1"/>
    <property type="molecule type" value="Genomic_DNA"/>
</dbReference>
<accession>Q9DW21</accession>
<reference evidence="1 2" key="1">
    <citation type="journal article" date="2000" name="Virology">
        <title>Sequence analysis of the Plutella xylostella granulovirus genome.</title>
        <authorList>
            <person name="Hashimoto Y."/>
            <person name="Hayakawa T."/>
            <person name="Ueno Y."/>
            <person name="Fujita T."/>
            <person name="Sano Y."/>
            <person name="Matsumoto T."/>
        </authorList>
    </citation>
    <scope>NUCLEOTIDE SEQUENCE [LARGE SCALE GENOMIC DNA]</scope>
    <source>
        <strain evidence="1 2">K1</strain>
    </source>
</reference>
<dbReference type="GeneID" id="912166"/>
<proteinExistence type="predicted"/>
<sequence>MSSNLNHTPPSSTMEINISLDYDDQTEWNAINDLFIYVINISDMDPDLGKMITILVNGFAEMINQDNKNYIFNQMKDMLVTIKNRHETIEKEI</sequence>
<gene>
    <name evidence="1" type="primary">Pxorf9</name>
</gene>
<dbReference type="KEGG" id="vg:912166"/>
<evidence type="ECO:0000313" key="2">
    <source>
        <dbReference type="Proteomes" id="UP000201310"/>
    </source>
</evidence>
<organism evidence="1 2">
    <name type="scientific">Plutella xylostella granulovirus</name>
    <dbReference type="NCBI Taxonomy" id="98383"/>
    <lineage>
        <taxon>Viruses</taxon>
        <taxon>Viruses incertae sedis</taxon>
        <taxon>Naldaviricetes</taxon>
        <taxon>Lefavirales</taxon>
        <taxon>Baculoviridae</taxon>
        <taxon>Betabaculovirus</taxon>
        <taxon>Betabaculovirus pluxylostellae</taxon>
    </lineage>
</organism>
<protein>
    <submittedName>
        <fullName evidence="1">PxORF9 peptide</fullName>
    </submittedName>
</protein>
<dbReference type="OrthoDB" id="27550at10239"/>